<evidence type="ECO:0000313" key="1">
    <source>
        <dbReference type="EMBL" id="UUI76721.1"/>
    </source>
</evidence>
<name>A0ABY5L4W5_9CELL</name>
<dbReference type="RefSeq" id="WP_227569010.1">
    <property type="nucleotide sequence ID" value="NZ_CP101988.1"/>
</dbReference>
<accession>A0ABY5L4W5</accession>
<keyword evidence="2" id="KW-1185">Reference proteome</keyword>
<dbReference type="InterPro" id="IPR019660">
    <property type="entry name" value="Put_sensory_transdc_reg_YbjN"/>
</dbReference>
<dbReference type="EMBL" id="CP101988">
    <property type="protein sequence ID" value="UUI76721.1"/>
    <property type="molecule type" value="Genomic_DNA"/>
</dbReference>
<gene>
    <name evidence="1" type="ORF">NP064_07525</name>
</gene>
<proteinExistence type="predicted"/>
<dbReference type="Proteomes" id="UP001316189">
    <property type="component" value="Chromosome"/>
</dbReference>
<evidence type="ECO:0000313" key="2">
    <source>
        <dbReference type="Proteomes" id="UP001316189"/>
    </source>
</evidence>
<organism evidence="1 2">
    <name type="scientific">Cellulomonas chengniuliangii</name>
    <dbReference type="NCBI Taxonomy" id="2968084"/>
    <lineage>
        <taxon>Bacteria</taxon>
        <taxon>Bacillati</taxon>
        <taxon>Actinomycetota</taxon>
        <taxon>Actinomycetes</taxon>
        <taxon>Micrococcales</taxon>
        <taxon>Cellulomonadaceae</taxon>
        <taxon>Cellulomonas</taxon>
    </lineage>
</organism>
<dbReference type="Pfam" id="PF10722">
    <property type="entry name" value="YbjN"/>
    <property type="match status" value="1"/>
</dbReference>
<protein>
    <submittedName>
        <fullName evidence="1">YbjN domain-containing protein</fullName>
    </submittedName>
</protein>
<reference evidence="1 2" key="1">
    <citation type="submission" date="2022-07" db="EMBL/GenBank/DDBJ databases">
        <title>Novel species in genus cellulomonas.</title>
        <authorList>
            <person name="Ye L."/>
        </authorList>
    </citation>
    <scope>NUCLEOTIDE SEQUENCE [LARGE SCALE GENOMIC DNA]</scope>
    <source>
        <strain evidence="2">zg-Y338</strain>
    </source>
</reference>
<sequence>MPTTALQARVTRFFEAREWVVEPAEDPSLLLLHTTDDEPQPWPVLAHVNEEPAGVRLFSVLPDDVPAENRSAVVELLARINYGLLSGAVEIDLEDGEVRARTGIELGDAQLDDAAFDSLLEAALVTNLALMDASWDALHDVANGSVDAATAAAQIDF</sequence>